<keyword evidence="1" id="KW-0812">Transmembrane</keyword>
<sequence length="96" mass="10726">MGIESIIILFGSIGFVLMGFFALYVSTKENRTTKEQKQYIKVNGLLNIAIGAIGTIIGTVSIFYKDSSRIAIIIFIIAIFITTIIQLFISKKYKIK</sequence>
<feature type="transmembrane region" description="Helical" evidence="1">
    <location>
        <begin position="70"/>
        <end position="89"/>
    </location>
</feature>
<reference evidence="2" key="1">
    <citation type="submission" date="2020-08" db="EMBL/GenBank/DDBJ databases">
        <title>Genome public.</title>
        <authorList>
            <person name="Liu C."/>
            <person name="Sun Q."/>
        </authorList>
    </citation>
    <scope>NUCLEOTIDE SEQUENCE</scope>
    <source>
        <strain evidence="2">NSJ-42</strain>
    </source>
</reference>
<feature type="transmembrane region" description="Helical" evidence="1">
    <location>
        <begin position="45"/>
        <end position="64"/>
    </location>
</feature>
<evidence type="ECO:0000256" key="1">
    <source>
        <dbReference type="SAM" id="Phobius"/>
    </source>
</evidence>
<proteinExistence type="predicted"/>
<protein>
    <submittedName>
        <fullName evidence="2">Uncharacterized protein</fullName>
    </submittedName>
</protein>
<evidence type="ECO:0000313" key="3">
    <source>
        <dbReference type="Proteomes" id="UP000662088"/>
    </source>
</evidence>
<feature type="transmembrane region" description="Helical" evidence="1">
    <location>
        <begin position="6"/>
        <end position="25"/>
    </location>
</feature>
<keyword evidence="1" id="KW-1133">Transmembrane helix</keyword>
<keyword evidence="3" id="KW-1185">Reference proteome</keyword>
<organism evidence="2 3">
    <name type="scientific">Clostridium lentum</name>
    <dbReference type="NCBI Taxonomy" id="2763037"/>
    <lineage>
        <taxon>Bacteria</taxon>
        <taxon>Bacillati</taxon>
        <taxon>Bacillota</taxon>
        <taxon>Clostridia</taxon>
        <taxon>Eubacteriales</taxon>
        <taxon>Clostridiaceae</taxon>
        <taxon>Clostridium</taxon>
    </lineage>
</organism>
<dbReference type="Proteomes" id="UP000662088">
    <property type="component" value="Unassembled WGS sequence"/>
</dbReference>
<evidence type="ECO:0000313" key="2">
    <source>
        <dbReference type="EMBL" id="MBC5638835.1"/>
    </source>
</evidence>
<dbReference type="EMBL" id="JACOOQ010000001">
    <property type="protein sequence ID" value="MBC5638835.1"/>
    <property type="molecule type" value="Genomic_DNA"/>
</dbReference>
<dbReference type="RefSeq" id="WP_022212120.1">
    <property type="nucleotide sequence ID" value="NZ_JACOOQ010000001.1"/>
</dbReference>
<gene>
    <name evidence="2" type="ORF">H8R92_00015</name>
</gene>
<keyword evidence="1" id="KW-0472">Membrane</keyword>
<dbReference type="AlphaFoldDB" id="A0A8I0A488"/>
<comment type="caution">
    <text evidence="2">The sequence shown here is derived from an EMBL/GenBank/DDBJ whole genome shotgun (WGS) entry which is preliminary data.</text>
</comment>
<name>A0A8I0A488_9CLOT</name>
<accession>A0A8I0A488</accession>